<dbReference type="RefSeq" id="WP_209794840.1">
    <property type="nucleotide sequence ID" value="NZ_JAGIQF010000012.1"/>
</dbReference>
<accession>A0ABS4B9T0</accession>
<evidence type="ECO:0000313" key="2">
    <source>
        <dbReference type="Proteomes" id="UP000666661"/>
    </source>
</evidence>
<comment type="caution">
    <text evidence="1">The sequence shown here is derived from an EMBL/GenBank/DDBJ whole genome shotgun (WGS) entry which is preliminary data.</text>
</comment>
<evidence type="ECO:0000313" key="1">
    <source>
        <dbReference type="EMBL" id="MBP0604264.1"/>
    </source>
</evidence>
<proteinExistence type="predicted"/>
<dbReference type="Pfam" id="PF13289">
    <property type="entry name" value="SIR2_2"/>
    <property type="match status" value="1"/>
</dbReference>
<organism evidence="1 2">
    <name type="scientific">Aeromonas sanarellii</name>
    <dbReference type="NCBI Taxonomy" id="633415"/>
    <lineage>
        <taxon>Bacteria</taxon>
        <taxon>Pseudomonadati</taxon>
        <taxon>Pseudomonadota</taxon>
        <taxon>Gammaproteobacteria</taxon>
        <taxon>Aeromonadales</taxon>
        <taxon>Aeromonadaceae</taxon>
        <taxon>Aeromonas</taxon>
    </lineage>
</organism>
<keyword evidence="2" id="KW-1185">Reference proteome</keyword>
<gene>
    <name evidence="1" type="ORF">J8I01_17340</name>
</gene>
<reference evidence="1 2" key="1">
    <citation type="submission" date="2021-03" db="EMBL/GenBank/DDBJ databases">
        <title>Plant growth promoting bacteria isolated from wild legumes nodules and trapping Phaseolus vulgaris L. nodules in the center and southern Mexico.</title>
        <authorList>
            <person name="Estrada P."/>
        </authorList>
    </citation>
    <scope>NUCLEOTIDE SEQUENCE [LARGE SCALE GENOMIC DNA]</scope>
    <source>
        <strain evidence="1 2">MaGu-431</strain>
    </source>
</reference>
<sequence length="367" mass="42319">MPNLIDLVGSFDNSESPRQSLYSIGKLRDKIKSTNKVVFFTGAGFSKAWSESYPAGFELFSIADVSDRNYNFFYFAKEMGILFPERENFDDDYAFSKACYEFFKNIKFHLDIYNRYPSLMASFLDRTTIFALEREIIDFIKARFSSFVGESELTPDRPADNELSEQAKNLIEFFNSFISEDKEVSFVTTNYDFVIEKILDSKNRDDICLNRGLINLIDFSAKRWTKNRVSLFKINGGFEIDGCNDSININYSFANSKSNIILPSQEQNYDSKYFKSVFLKSASKLRDANLLVFIGYSLPTEDHTIRFLLKNFIDSRHTDKEIIVVGRSASSAKRIRDNVALLYPQLESEEAIFALDGSFNELVKERI</sequence>
<name>A0ABS4B9T0_9GAMM</name>
<dbReference type="Proteomes" id="UP000666661">
    <property type="component" value="Unassembled WGS sequence"/>
</dbReference>
<dbReference type="EMBL" id="JAGIQF010000012">
    <property type="protein sequence ID" value="MBP0604264.1"/>
    <property type="molecule type" value="Genomic_DNA"/>
</dbReference>
<protein>
    <submittedName>
        <fullName evidence="1">SIR2 family protein</fullName>
    </submittedName>
</protein>